<keyword evidence="3" id="KW-0678">Repressor</keyword>
<keyword evidence="10" id="KW-1185">Reference proteome</keyword>
<keyword evidence="4" id="KW-0805">Transcription regulation</keyword>
<dbReference type="OMA" id="THITNNH"/>
<accession>A3LVB2</accession>
<dbReference type="InterPro" id="IPR038291">
    <property type="entry name" value="SAP30_C_sf"/>
</dbReference>
<reference evidence="9 10" key="1">
    <citation type="journal article" date="2007" name="Nat. Biotechnol.">
        <title>Genome sequence of the lignocellulose-bioconverting and xylose-fermenting yeast Pichia stipitis.</title>
        <authorList>
            <person name="Jeffries T.W."/>
            <person name="Grigoriev I.V."/>
            <person name="Grimwood J."/>
            <person name="Laplaza J.M."/>
            <person name="Aerts A."/>
            <person name="Salamov A."/>
            <person name="Schmutz J."/>
            <person name="Lindquist E."/>
            <person name="Dehal P."/>
            <person name="Shapiro H."/>
            <person name="Jin Y.S."/>
            <person name="Passoth V."/>
            <person name="Richardson P.M."/>
        </authorList>
    </citation>
    <scope>NUCLEOTIDE SEQUENCE [LARGE SCALE GENOMIC DNA]</scope>
    <source>
        <strain evidence="10">ATCC 58785 / CBS 6054 / NBRC 10063 / NRRL Y-11545</strain>
    </source>
</reference>
<dbReference type="GO" id="GO:0000118">
    <property type="term" value="C:histone deacetylase complex"/>
    <property type="evidence" value="ECO:0007669"/>
    <property type="project" value="TreeGrafter"/>
</dbReference>
<evidence type="ECO:0000313" key="9">
    <source>
        <dbReference type="EMBL" id="ABN66748.1"/>
    </source>
</evidence>
<evidence type="ECO:0000256" key="3">
    <source>
        <dbReference type="ARBA" id="ARBA00022491"/>
    </source>
</evidence>
<feature type="region of interest" description="Disordered" evidence="7">
    <location>
        <begin position="1"/>
        <end position="40"/>
    </location>
</feature>
<comment type="subcellular location">
    <subcellularLocation>
        <location evidence="1">Nucleus</location>
    </subcellularLocation>
</comment>
<sequence length="161" mass="18360">MARPHKESASESESNKYSNTSSTGTGTKSSQKAKTQAAIQAQQLFLSKHINSNGPQDQPKIHPLDFEKFDEETLVRYNKKYNLNLPNPVSINNDILNSEIGKKTYSKRNKSRATFGGITKPEMANHLKTHFMNLPTKENEILTNFLYKVKHQDNDFKLTFK</sequence>
<dbReference type="GO" id="GO:0003712">
    <property type="term" value="F:transcription coregulator activity"/>
    <property type="evidence" value="ECO:0007669"/>
    <property type="project" value="TreeGrafter"/>
</dbReference>
<feature type="compositionally biased region" description="Low complexity" evidence="7">
    <location>
        <begin position="15"/>
        <end position="40"/>
    </location>
</feature>
<comment type="similarity">
    <text evidence="2">Belongs to the SAP30 family.</text>
</comment>
<protein>
    <recommendedName>
        <fullName evidence="8">Histone deacetylase complex subunit SAP30 Sin3 binding domain-containing protein</fullName>
    </recommendedName>
</protein>
<keyword evidence="6" id="KW-0539">Nucleus</keyword>
<evidence type="ECO:0000259" key="8">
    <source>
        <dbReference type="Pfam" id="PF13867"/>
    </source>
</evidence>
<dbReference type="RefSeq" id="XP_001384777.1">
    <property type="nucleotide sequence ID" value="XM_001384740.1"/>
</dbReference>
<evidence type="ECO:0000256" key="7">
    <source>
        <dbReference type="SAM" id="MobiDB-lite"/>
    </source>
</evidence>
<dbReference type="OrthoDB" id="510958at2759"/>
<feature type="domain" description="Histone deacetylase complex subunit SAP30 Sin3 binding" evidence="8">
    <location>
        <begin position="113"/>
        <end position="150"/>
    </location>
</feature>
<name>A3LVB2_PICST</name>
<dbReference type="InterPro" id="IPR024145">
    <property type="entry name" value="His_deAcase_SAP30/SAP30L"/>
</dbReference>
<dbReference type="Gene3D" id="6.10.160.20">
    <property type="match status" value="1"/>
</dbReference>
<dbReference type="InterPro" id="IPR025718">
    <property type="entry name" value="SAP30_Sin3-bd"/>
</dbReference>
<dbReference type="GeneID" id="4839359"/>
<keyword evidence="5" id="KW-0804">Transcription</keyword>
<evidence type="ECO:0000256" key="2">
    <source>
        <dbReference type="ARBA" id="ARBA00006283"/>
    </source>
</evidence>
<dbReference type="PANTHER" id="PTHR13286:SF6">
    <property type="entry name" value="HISTONE DEACETYLASE COMPLEX SUBUNIT SAP30L-RELATED"/>
    <property type="match status" value="1"/>
</dbReference>
<organism evidence="9 10">
    <name type="scientific">Scheffersomyces stipitis (strain ATCC 58785 / CBS 6054 / NBRC 10063 / NRRL Y-11545)</name>
    <name type="common">Yeast</name>
    <name type="synonym">Pichia stipitis</name>
    <dbReference type="NCBI Taxonomy" id="322104"/>
    <lineage>
        <taxon>Eukaryota</taxon>
        <taxon>Fungi</taxon>
        <taxon>Dikarya</taxon>
        <taxon>Ascomycota</taxon>
        <taxon>Saccharomycotina</taxon>
        <taxon>Pichiomycetes</taxon>
        <taxon>Debaryomycetaceae</taxon>
        <taxon>Scheffersomyces</taxon>
    </lineage>
</organism>
<gene>
    <name evidence="9" type="ORF">PICST_61082</name>
</gene>
<evidence type="ECO:0000256" key="5">
    <source>
        <dbReference type="ARBA" id="ARBA00023163"/>
    </source>
</evidence>
<dbReference type="eggNOG" id="ENOG502RZ9X">
    <property type="taxonomic scope" value="Eukaryota"/>
</dbReference>
<dbReference type="InParanoid" id="A3LVB2"/>
<dbReference type="HOGENOM" id="CLU_106811_0_0_1"/>
<dbReference type="GO" id="GO:0006355">
    <property type="term" value="P:regulation of DNA-templated transcription"/>
    <property type="evidence" value="ECO:0007669"/>
    <property type="project" value="TreeGrafter"/>
</dbReference>
<evidence type="ECO:0000256" key="1">
    <source>
        <dbReference type="ARBA" id="ARBA00004123"/>
    </source>
</evidence>
<evidence type="ECO:0000313" key="10">
    <source>
        <dbReference type="Proteomes" id="UP000002258"/>
    </source>
</evidence>
<dbReference type="Proteomes" id="UP000002258">
    <property type="component" value="Chromosome 5"/>
</dbReference>
<dbReference type="FunCoup" id="A3LVB2">
    <property type="interactions" value="134"/>
</dbReference>
<dbReference type="PANTHER" id="PTHR13286">
    <property type="entry name" value="SAP30"/>
    <property type="match status" value="1"/>
</dbReference>
<proteinExistence type="inferred from homology"/>
<dbReference type="KEGG" id="pic:PICST_61082"/>
<evidence type="ECO:0000256" key="4">
    <source>
        <dbReference type="ARBA" id="ARBA00023015"/>
    </source>
</evidence>
<dbReference type="AlphaFoldDB" id="A3LVB2"/>
<dbReference type="Pfam" id="PF13867">
    <property type="entry name" value="SAP30_Sin3_bdg"/>
    <property type="match status" value="1"/>
</dbReference>
<evidence type="ECO:0000256" key="6">
    <source>
        <dbReference type="ARBA" id="ARBA00023242"/>
    </source>
</evidence>
<dbReference type="EMBL" id="CP000499">
    <property type="protein sequence ID" value="ABN66748.1"/>
    <property type="molecule type" value="Genomic_DNA"/>
</dbReference>
<dbReference type="STRING" id="322104.A3LVB2"/>